<feature type="region of interest" description="Disordered" evidence="1">
    <location>
        <begin position="426"/>
        <end position="457"/>
    </location>
</feature>
<comment type="caution">
    <text evidence="3">The sequence shown here is derived from an EMBL/GenBank/DDBJ whole genome shotgun (WGS) entry which is preliminary data.</text>
</comment>
<evidence type="ECO:0000313" key="3">
    <source>
        <dbReference type="EMBL" id="PRP75123.1"/>
    </source>
</evidence>
<evidence type="ECO:0000256" key="2">
    <source>
        <dbReference type="SAM" id="SignalP"/>
    </source>
</evidence>
<protein>
    <recommendedName>
        <fullName evidence="5">PAS domain-containing protein</fullName>
    </recommendedName>
</protein>
<feature type="region of interest" description="Disordered" evidence="1">
    <location>
        <begin position="26"/>
        <end position="53"/>
    </location>
</feature>
<dbReference type="Proteomes" id="UP000241769">
    <property type="component" value="Unassembled WGS sequence"/>
</dbReference>
<name>A0A2P6MTU5_9EUKA</name>
<feature type="chain" id="PRO_5015106992" description="PAS domain-containing protein" evidence="2">
    <location>
        <begin position="19"/>
        <end position="457"/>
    </location>
</feature>
<feature type="signal peptide" evidence="2">
    <location>
        <begin position="1"/>
        <end position="18"/>
    </location>
</feature>
<dbReference type="InParanoid" id="A0A2P6MTU5"/>
<accession>A0A2P6MTU5</accession>
<sequence>MNIHWLHLIMRLPGFADALMTPSDVGPRSLRTPIRHQSRSETNMAEGPPGKKQKRLACRTRGIECVEAEPRWPAKVIYSHYDAANVPSFQFGLTFGELEASWPTAESEADPPSFRHKNPGNLILCRYVRQHEESGLLRVDPQMRESCESITAKIDSVRKFLNDQQKEDLRLGFFQQLQTYAEAAHLSDTCTLVWDRAMVVHVVNQPAAELLGWRYPLPSKDTHQLIRMFSPEMAQMIIKNVLRVHLDTMKESVVCRSTFSRVDFMDAPNYKTCNFVLSVKRDLMMLPQLFVLQIIPDPPPTERDGMGISVVTALHLIRFSTTPLNPLASLIITVDFTSDATATTAVPLVFRQIASASPTVTSGDSDACPRNKTSLDLHFLFQVTSQSREWELGIARHRRPAFKRTGGTPGHVTIESSMIVTVSGSGKSFSAQHTQEQANNSFTATTTMEHPRLRRKS</sequence>
<keyword evidence="2" id="KW-0732">Signal</keyword>
<evidence type="ECO:0000313" key="4">
    <source>
        <dbReference type="Proteomes" id="UP000241769"/>
    </source>
</evidence>
<keyword evidence="4" id="KW-1185">Reference proteome</keyword>
<evidence type="ECO:0008006" key="5">
    <source>
        <dbReference type="Google" id="ProtNLM"/>
    </source>
</evidence>
<reference evidence="3 4" key="1">
    <citation type="journal article" date="2018" name="Genome Biol. Evol.">
        <title>Multiple Roots of Fruiting Body Formation in Amoebozoa.</title>
        <authorList>
            <person name="Hillmann F."/>
            <person name="Forbes G."/>
            <person name="Novohradska S."/>
            <person name="Ferling I."/>
            <person name="Riege K."/>
            <person name="Groth M."/>
            <person name="Westermann M."/>
            <person name="Marz M."/>
            <person name="Spaller T."/>
            <person name="Winckler T."/>
            <person name="Schaap P."/>
            <person name="Glockner G."/>
        </authorList>
    </citation>
    <scope>NUCLEOTIDE SEQUENCE [LARGE SCALE GENOMIC DNA]</scope>
    <source>
        <strain evidence="3 4">Jena</strain>
    </source>
</reference>
<dbReference type="AlphaFoldDB" id="A0A2P6MTU5"/>
<dbReference type="EMBL" id="MDYQ01000419">
    <property type="protein sequence ID" value="PRP75123.1"/>
    <property type="molecule type" value="Genomic_DNA"/>
</dbReference>
<feature type="compositionally biased region" description="Polar residues" evidence="1">
    <location>
        <begin position="426"/>
        <end position="448"/>
    </location>
</feature>
<gene>
    <name evidence="3" type="ORF">PROFUN_03959</name>
</gene>
<proteinExistence type="predicted"/>
<organism evidence="3 4">
    <name type="scientific">Planoprotostelium fungivorum</name>
    <dbReference type="NCBI Taxonomy" id="1890364"/>
    <lineage>
        <taxon>Eukaryota</taxon>
        <taxon>Amoebozoa</taxon>
        <taxon>Evosea</taxon>
        <taxon>Variosea</taxon>
        <taxon>Cavosteliida</taxon>
        <taxon>Cavosteliaceae</taxon>
        <taxon>Planoprotostelium</taxon>
    </lineage>
</organism>
<evidence type="ECO:0000256" key="1">
    <source>
        <dbReference type="SAM" id="MobiDB-lite"/>
    </source>
</evidence>
<dbReference type="OrthoDB" id="2538135at2759"/>